<dbReference type="Gene3D" id="2.40.50.100">
    <property type="match status" value="1"/>
</dbReference>
<keyword evidence="2" id="KW-1133">Transmembrane helix</keyword>
<dbReference type="PANTHER" id="PTHR30469:SF33">
    <property type="entry name" value="SLR1207 PROTEIN"/>
    <property type="match status" value="1"/>
</dbReference>
<feature type="transmembrane region" description="Helical" evidence="2">
    <location>
        <begin position="20"/>
        <end position="39"/>
    </location>
</feature>
<dbReference type="PANTHER" id="PTHR30469">
    <property type="entry name" value="MULTIDRUG RESISTANCE PROTEIN MDTA"/>
    <property type="match status" value="1"/>
</dbReference>
<gene>
    <name evidence="5" type="ORF">E6K77_11125</name>
</gene>
<keyword evidence="2" id="KW-0472">Membrane</keyword>
<feature type="domain" description="Multidrug resistance protein MdtA-like barrel-sandwich hybrid" evidence="3">
    <location>
        <begin position="77"/>
        <end position="212"/>
    </location>
</feature>
<evidence type="ECO:0000256" key="2">
    <source>
        <dbReference type="SAM" id="Phobius"/>
    </source>
</evidence>
<evidence type="ECO:0000259" key="3">
    <source>
        <dbReference type="Pfam" id="PF25917"/>
    </source>
</evidence>
<keyword evidence="2" id="KW-0812">Transmembrane</keyword>
<proteinExistence type="inferred from homology"/>
<dbReference type="EMBL" id="VBOX01000113">
    <property type="protein sequence ID" value="TMQ61110.1"/>
    <property type="molecule type" value="Genomic_DNA"/>
</dbReference>
<dbReference type="InterPro" id="IPR058625">
    <property type="entry name" value="MdtA-like_BSH"/>
</dbReference>
<reference evidence="5 6" key="1">
    <citation type="journal article" date="2019" name="Nat. Microbiol.">
        <title>Mediterranean grassland soil C-N compound turnover is dependent on rainfall and depth, and is mediated by genomically divergent microorganisms.</title>
        <authorList>
            <person name="Diamond S."/>
            <person name="Andeer P.F."/>
            <person name="Li Z."/>
            <person name="Crits-Christoph A."/>
            <person name="Burstein D."/>
            <person name="Anantharaman K."/>
            <person name="Lane K.R."/>
            <person name="Thomas B.C."/>
            <person name="Pan C."/>
            <person name="Northen T.R."/>
            <person name="Banfield J.F."/>
        </authorList>
    </citation>
    <scope>NUCLEOTIDE SEQUENCE [LARGE SCALE GENOMIC DNA]</scope>
    <source>
        <strain evidence="5">WS_7</strain>
    </source>
</reference>
<organism evidence="5 6">
    <name type="scientific">Eiseniibacteriota bacterium</name>
    <dbReference type="NCBI Taxonomy" id="2212470"/>
    <lineage>
        <taxon>Bacteria</taxon>
        <taxon>Candidatus Eiseniibacteriota</taxon>
    </lineage>
</organism>
<dbReference type="NCBIfam" id="TIGR01730">
    <property type="entry name" value="RND_mfp"/>
    <property type="match status" value="1"/>
</dbReference>
<protein>
    <submittedName>
        <fullName evidence="5">Efflux RND transporter periplasmic adaptor subunit</fullName>
    </submittedName>
</protein>
<accession>A0A538TBV3</accession>
<dbReference type="AlphaFoldDB" id="A0A538TBV3"/>
<feature type="domain" description="CusB-like beta-barrel" evidence="4">
    <location>
        <begin position="230"/>
        <end position="298"/>
    </location>
</feature>
<sequence>MATAPRVEGRSLANLRRAAMRPLVLVLVGLAAVAAVLVVRGSRHRSGTQEIMAVPVERRDIALTIEATGTVEPIDLVEVKSKASGQIVRMPVQVGSVVRRGDLLAQIDPRDVQNQYSQALAALQAAQARVDISLIQKKRSDDLFVGQVITADEHESATLDYANAQAALVKARTDLDLARQRREDATVRAPIEGTVLDQAVSSGQVISSATSSASGGTTLLHMADLAKIRLRALVGETDIGNVQPGQTATVTVDAFPQRTFTGRVEKIEPQAVVQQSVTMFPVLISIANESHLLLPGMNGE</sequence>
<dbReference type="InterPro" id="IPR058792">
    <property type="entry name" value="Beta-barrel_RND_2"/>
</dbReference>
<feature type="non-terminal residue" evidence="5">
    <location>
        <position position="300"/>
    </location>
</feature>
<dbReference type="Pfam" id="PF25917">
    <property type="entry name" value="BSH_RND"/>
    <property type="match status" value="1"/>
</dbReference>
<dbReference type="Pfam" id="PF25954">
    <property type="entry name" value="Beta-barrel_RND_2"/>
    <property type="match status" value="1"/>
</dbReference>
<comment type="caution">
    <text evidence="5">The sequence shown here is derived from an EMBL/GenBank/DDBJ whole genome shotgun (WGS) entry which is preliminary data.</text>
</comment>
<comment type="similarity">
    <text evidence="1">Belongs to the membrane fusion protein (MFP) (TC 8.A.1) family.</text>
</comment>
<dbReference type="Gene3D" id="2.40.30.170">
    <property type="match status" value="1"/>
</dbReference>
<dbReference type="Proteomes" id="UP000317366">
    <property type="component" value="Unassembled WGS sequence"/>
</dbReference>
<evidence type="ECO:0000259" key="4">
    <source>
        <dbReference type="Pfam" id="PF25954"/>
    </source>
</evidence>
<dbReference type="InterPro" id="IPR006143">
    <property type="entry name" value="RND_pump_MFP"/>
</dbReference>
<dbReference type="GO" id="GO:0015562">
    <property type="term" value="F:efflux transmembrane transporter activity"/>
    <property type="evidence" value="ECO:0007669"/>
    <property type="project" value="TreeGrafter"/>
</dbReference>
<name>A0A538TBV3_UNCEI</name>
<dbReference type="SUPFAM" id="SSF111369">
    <property type="entry name" value="HlyD-like secretion proteins"/>
    <property type="match status" value="1"/>
</dbReference>
<evidence type="ECO:0000313" key="6">
    <source>
        <dbReference type="Proteomes" id="UP000317366"/>
    </source>
</evidence>
<dbReference type="GO" id="GO:1990281">
    <property type="term" value="C:efflux pump complex"/>
    <property type="evidence" value="ECO:0007669"/>
    <property type="project" value="TreeGrafter"/>
</dbReference>
<evidence type="ECO:0000256" key="1">
    <source>
        <dbReference type="ARBA" id="ARBA00009477"/>
    </source>
</evidence>
<evidence type="ECO:0000313" key="5">
    <source>
        <dbReference type="EMBL" id="TMQ61110.1"/>
    </source>
</evidence>